<dbReference type="Proteomes" id="UP001315686">
    <property type="component" value="Unassembled WGS sequence"/>
</dbReference>
<gene>
    <name evidence="3" type="ORF">IV417_09900</name>
</gene>
<organism evidence="3 4">
    <name type="scientific">Harenicola maris</name>
    <dbReference type="NCBI Taxonomy" id="2841044"/>
    <lineage>
        <taxon>Bacteria</taxon>
        <taxon>Pseudomonadati</taxon>
        <taxon>Pseudomonadota</taxon>
        <taxon>Alphaproteobacteria</taxon>
        <taxon>Rhodobacterales</taxon>
        <taxon>Paracoccaceae</taxon>
        <taxon>Harenicola</taxon>
    </lineage>
</organism>
<feature type="transmembrane region" description="Helical" evidence="2">
    <location>
        <begin position="73"/>
        <end position="99"/>
    </location>
</feature>
<keyword evidence="4" id="KW-1185">Reference proteome</keyword>
<comment type="caution">
    <text evidence="3">The sequence shown here is derived from an EMBL/GenBank/DDBJ whole genome shotgun (WGS) entry which is preliminary data.</text>
</comment>
<feature type="transmembrane region" description="Helical" evidence="2">
    <location>
        <begin position="6"/>
        <end position="26"/>
    </location>
</feature>
<dbReference type="RefSeq" id="WP_327793927.1">
    <property type="nucleotide sequence ID" value="NZ_JADQAZ010000002.1"/>
</dbReference>
<dbReference type="Pfam" id="PF04186">
    <property type="entry name" value="FxsA"/>
    <property type="match status" value="1"/>
</dbReference>
<dbReference type="PANTHER" id="PTHR35335:SF1">
    <property type="entry name" value="UPF0716 PROTEIN FXSA"/>
    <property type="match status" value="1"/>
</dbReference>
<protein>
    <submittedName>
        <fullName evidence="3">FxsA family protein</fullName>
    </submittedName>
</protein>
<keyword evidence="2" id="KW-0472">Membrane</keyword>
<sequence>MPLLILFVIVPMIEIFLFIQVGQVIGTWATLGIVLVTAIAGTRLIRSQGALALRDLQNSFSEMRDPSEPLAHGAMILFSGALLLTPGFFTDTIGLLLMIPAVRRRVFHWAKTRVKVQGFTATSSTTYTNHPKSRGPSDVIDGDFKEIGPEDTPPPSGPSGWTRH</sequence>
<dbReference type="AlphaFoldDB" id="A0AAP2G898"/>
<evidence type="ECO:0000256" key="1">
    <source>
        <dbReference type="SAM" id="MobiDB-lite"/>
    </source>
</evidence>
<dbReference type="EMBL" id="JADQAZ010000002">
    <property type="protein sequence ID" value="MBT0957702.1"/>
    <property type="molecule type" value="Genomic_DNA"/>
</dbReference>
<feature type="region of interest" description="Disordered" evidence="1">
    <location>
        <begin position="123"/>
        <end position="164"/>
    </location>
</feature>
<dbReference type="InterPro" id="IPR007313">
    <property type="entry name" value="FxsA"/>
</dbReference>
<accession>A0AAP2G898</accession>
<name>A0AAP2G898_9RHOB</name>
<dbReference type="GO" id="GO:0016020">
    <property type="term" value="C:membrane"/>
    <property type="evidence" value="ECO:0007669"/>
    <property type="project" value="InterPro"/>
</dbReference>
<dbReference type="PANTHER" id="PTHR35335">
    <property type="entry name" value="UPF0716 PROTEIN FXSA"/>
    <property type="match status" value="1"/>
</dbReference>
<keyword evidence="2" id="KW-1133">Transmembrane helix</keyword>
<evidence type="ECO:0000256" key="2">
    <source>
        <dbReference type="SAM" id="Phobius"/>
    </source>
</evidence>
<evidence type="ECO:0000313" key="4">
    <source>
        <dbReference type="Proteomes" id="UP001315686"/>
    </source>
</evidence>
<evidence type="ECO:0000313" key="3">
    <source>
        <dbReference type="EMBL" id="MBT0957702.1"/>
    </source>
</evidence>
<proteinExistence type="predicted"/>
<keyword evidence="2" id="KW-0812">Transmembrane</keyword>
<reference evidence="3 4" key="1">
    <citation type="journal article" date="2021" name="Arch. Microbiol.">
        <title>Harenicola maris gen. nov., sp. nov. isolated from the Sea of Japan shallow sediments.</title>
        <authorList>
            <person name="Romanenko L.A."/>
            <person name="Kurilenko V.V."/>
            <person name="Chernysheva N.Y."/>
            <person name="Tekutyeva L.A."/>
            <person name="Velansky P.V."/>
            <person name="Svetashev V.I."/>
            <person name="Isaeva M.P."/>
        </authorList>
    </citation>
    <scope>NUCLEOTIDE SEQUENCE [LARGE SCALE GENOMIC DNA]</scope>
    <source>
        <strain evidence="3 4">KMM 3653</strain>
    </source>
</reference>
<dbReference type="NCBIfam" id="NF008528">
    <property type="entry name" value="PRK11463.1-2"/>
    <property type="match status" value="1"/>
</dbReference>